<dbReference type="InterPro" id="IPR050128">
    <property type="entry name" value="Sulfate_adenylyltrnsfr_sub2"/>
</dbReference>
<evidence type="ECO:0000259" key="1">
    <source>
        <dbReference type="Pfam" id="PF01507"/>
    </source>
</evidence>
<dbReference type="AlphaFoldDB" id="B2TNZ5"/>
<evidence type="ECO:0000313" key="2">
    <source>
        <dbReference type="EMBL" id="ACD21924.1"/>
    </source>
</evidence>
<dbReference type="Gene3D" id="3.40.50.620">
    <property type="entry name" value="HUPs"/>
    <property type="match status" value="1"/>
</dbReference>
<dbReference type="InterPro" id="IPR002500">
    <property type="entry name" value="PAPS_reduct_dom"/>
</dbReference>
<keyword evidence="2" id="KW-0808">Transferase</keyword>
<feature type="domain" description="Phosphoadenosine phosphosulphate reductase" evidence="1">
    <location>
        <begin position="45"/>
        <end position="127"/>
    </location>
</feature>
<reference evidence="2" key="2">
    <citation type="submission" date="2009-08" db="EMBL/GenBank/DDBJ databases">
        <authorList>
            <person name="Shrivastava S."/>
            <person name="Brinkac L.M."/>
            <person name="Dodson R.J."/>
            <person name="Harkins D.M."/>
            <person name="Durkin A.S."/>
            <person name="Sutton G."/>
        </authorList>
    </citation>
    <scope>NUCLEOTIDE SEQUENCE</scope>
    <source>
        <strain evidence="2">Eklund 17B</strain>
    </source>
</reference>
<proteinExistence type="predicted"/>
<dbReference type="PANTHER" id="PTHR43196:SF2">
    <property type="entry name" value="PHOSPHOADENOSINE PHOSPHOSULFATE REDUCTASE"/>
    <property type="match status" value="1"/>
</dbReference>
<dbReference type="SUPFAM" id="SSF52402">
    <property type="entry name" value="Adenine nucleotide alpha hydrolases-like"/>
    <property type="match status" value="1"/>
</dbReference>
<accession>B2TNZ5</accession>
<reference evidence="2" key="1">
    <citation type="submission" date="2009-06" db="EMBL/GenBank/DDBJ databases">
        <authorList>
            <consortium name="US DOE Joint Genome Institute (JGI-PGF)"/>
            <person name="Lucas S."/>
            <person name="Copeland A."/>
            <person name="Lapidus A."/>
            <person name="Glavina del Rio T."/>
            <person name="Dalin E."/>
            <person name="Tice H."/>
            <person name="Bruce D."/>
            <person name="Goodwin L."/>
            <person name="Pitluck S."/>
            <person name="Kyrpides N."/>
            <person name="Mavromatis K."/>
            <person name="Ivanova N."/>
            <person name="Saunders E."/>
            <person name="Brettin T."/>
            <person name="Detter J.C."/>
            <person name="Han C."/>
            <person name="Larimer F."/>
            <person name="Land M."/>
            <person name="Hauser L."/>
            <person name="Markowitz V."/>
            <person name="Cheng J.-F."/>
            <person name="Hugenholtz P."/>
            <person name="Woyke T."/>
            <person name="Wu D."/>
            <person name="Gronow S."/>
            <person name="Klenk H.-P."/>
            <person name="Eisen J.A."/>
        </authorList>
    </citation>
    <scope>NUCLEOTIDE SEQUENCE</scope>
    <source>
        <strain evidence="2">Eklund 17B</strain>
    </source>
</reference>
<dbReference type="PANTHER" id="PTHR43196">
    <property type="entry name" value="SULFATE ADENYLYLTRANSFERASE SUBUNIT 2"/>
    <property type="match status" value="1"/>
</dbReference>
<name>B2TNZ5_CLOBB</name>
<dbReference type="EMBL" id="CP001056">
    <property type="protein sequence ID" value="ACD21924.1"/>
    <property type="molecule type" value="Genomic_DNA"/>
</dbReference>
<sequence length="340" mass="40080">MYIQDIDLKLKDWAFSQRKSLPYELKLLLTKKRIEDWYSYWQGDVYVSFSGGLDSTVLLHLVRDHLYNDIPAVFVDTGLEYPELREFVKTFDDVTILKPQKSFRQVIKEYGYPIVSKETAAKIRKLRHGKLSDRYRNYLMNGDERGSLGKLAEKWKILLDAPFDTSEKCCDVMKKKPFKEYHKRTNKYPYIGITQDEGFQRQRQYEKTGCNVYEANTPKSQPMGFWTKQDVLRYAFENNLNICSVYGKIVYENGIYRTTGVERTGCMFCAFGCHLEKCPNRFQKMQTTHPQLYQYCMKDWEKGGLGLAKVLDYINIPYMNNVKVMKEPGGELYQQFKMTI</sequence>
<dbReference type="GO" id="GO:0008483">
    <property type="term" value="F:transaminase activity"/>
    <property type="evidence" value="ECO:0007669"/>
    <property type="project" value="UniProtKB-KW"/>
</dbReference>
<feature type="domain" description="Phosphoadenosine phosphosulphate reductase" evidence="1">
    <location>
        <begin position="165"/>
        <end position="266"/>
    </location>
</feature>
<keyword evidence="2" id="KW-0032">Aminotransferase</keyword>
<gene>
    <name evidence="2" type="ordered locus">CLL_A2764</name>
</gene>
<protein>
    <submittedName>
        <fullName evidence="2">Aminotransferase, class V</fullName>
    </submittedName>
</protein>
<dbReference type="InterPro" id="IPR014729">
    <property type="entry name" value="Rossmann-like_a/b/a_fold"/>
</dbReference>
<dbReference type="Pfam" id="PF01507">
    <property type="entry name" value="PAPS_reduct"/>
    <property type="match status" value="2"/>
</dbReference>
<dbReference type="HOGENOM" id="CLU_058155_0_0_9"/>
<organism evidence="2">
    <name type="scientific">Clostridium botulinum (strain Eklund 17B / Type B)</name>
    <dbReference type="NCBI Taxonomy" id="935198"/>
    <lineage>
        <taxon>Bacteria</taxon>
        <taxon>Bacillati</taxon>
        <taxon>Bacillota</taxon>
        <taxon>Clostridia</taxon>
        <taxon>Eubacteriales</taxon>
        <taxon>Clostridiaceae</taxon>
        <taxon>Clostridium</taxon>
    </lineage>
</organism>
<dbReference type="KEGG" id="cbk:CLL_A2764"/>